<keyword evidence="1" id="KW-0472">Membrane</keyword>
<evidence type="ECO:0000313" key="3">
    <source>
        <dbReference type="Proteomes" id="UP000199024"/>
    </source>
</evidence>
<accession>A0A1I6MPP5</accession>
<organism evidence="2 3">
    <name type="scientific">Granulicella pectinivorans</name>
    <dbReference type="NCBI Taxonomy" id="474950"/>
    <lineage>
        <taxon>Bacteria</taxon>
        <taxon>Pseudomonadati</taxon>
        <taxon>Acidobacteriota</taxon>
        <taxon>Terriglobia</taxon>
        <taxon>Terriglobales</taxon>
        <taxon>Acidobacteriaceae</taxon>
        <taxon>Granulicella</taxon>
    </lineage>
</organism>
<feature type="transmembrane region" description="Helical" evidence="1">
    <location>
        <begin position="103"/>
        <end position="122"/>
    </location>
</feature>
<proteinExistence type="predicted"/>
<dbReference type="Proteomes" id="UP000199024">
    <property type="component" value="Unassembled WGS sequence"/>
</dbReference>
<feature type="transmembrane region" description="Helical" evidence="1">
    <location>
        <begin position="210"/>
        <end position="228"/>
    </location>
</feature>
<sequence length="242" mass="27586">MLIANMRQEEFPDWMDETGIGQIGVFHLERSRRITAEITAYDEDRDELIVNVIASNRVHPSDGEQNYAIPVDHVLSFVPQSRDMQSWPYSDPCRSAPSSLGRFLLLTTLFLSATIGSIPLFLTMQGPWPLQQASVITYTLAVTWLTFSASRENPRYLLTCPAVRPQLPRLLLRHFAFLLALMVVETAASAVHPRLTDWWNVRDAKGRTPFEFALLLVCMALGFTQVYTNRSLLKHAHREFSH</sequence>
<evidence type="ECO:0000256" key="1">
    <source>
        <dbReference type="SAM" id="Phobius"/>
    </source>
</evidence>
<dbReference type="STRING" id="474950.SAMN05421771_3221"/>
<reference evidence="2 3" key="1">
    <citation type="submission" date="2016-10" db="EMBL/GenBank/DDBJ databases">
        <authorList>
            <person name="de Groot N.N."/>
        </authorList>
    </citation>
    <scope>NUCLEOTIDE SEQUENCE [LARGE SCALE GENOMIC DNA]</scope>
    <source>
        <strain evidence="2 3">DSM 21001</strain>
    </source>
</reference>
<name>A0A1I6MPP5_9BACT</name>
<gene>
    <name evidence="2" type="ORF">SAMN05421771_3221</name>
</gene>
<keyword evidence="1" id="KW-0812">Transmembrane</keyword>
<dbReference type="EMBL" id="FOZL01000001">
    <property type="protein sequence ID" value="SFS17649.1"/>
    <property type="molecule type" value="Genomic_DNA"/>
</dbReference>
<keyword evidence="1" id="KW-1133">Transmembrane helix</keyword>
<dbReference type="AlphaFoldDB" id="A0A1I6MPP5"/>
<keyword evidence="3" id="KW-1185">Reference proteome</keyword>
<feature type="transmembrane region" description="Helical" evidence="1">
    <location>
        <begin position="128"/>
        <end position="149"/>
    </location>
</feature>
<evidence type="ECO:0000313" key="2">
    <source>
        <dbReference type="EMBL" id="SFS17649.1"/>
    </source>
</evidence>
<protein>
    <submittedName>
        <fullName evidence="2">Uncharacterized protein</fullName>
    </submittedName>
</protein>
<feature type="transmembrane region" description="Helical" evidence="1">
    <location>
        <begin position="170"/>
        <end position="190"/>
    </location>
</feature>